<reference evidence="1 2" key="1">
    <citation type="submission" date="2021-03" db="EMBL/GenBank/DDBJ databases">
        <authorList>
            <person name="King G.J."/>
            <person name="Bancroft I."/>
            <person name="Baten A."/>
            <person name="Bloomfield J."/>
            <person name="Borpatragohain P."/>
            <person name="He Z."/>
            <person name="Irish N."/>
            <person name="Irwin J."/>
            <person name="Liu K."/>
            <person name="Mauleon R.P."/>
            <person name="Moore J."/>
            <person name="Morris R."/>
            <person name="Ostergaard L."/>
            <person name="Wang B."/>
            <person name="Wells R."/>
        </authorList>
    </citation>
    <scope>NUCLEOTIDE SEQUENCE [LARGE SCALE GENOMIC DNA]</scope>
    <source>
        <strain evidence="1">R-o-18</strain>
        <tissue evidence="1">Leaf</tissue>
    </source>
</reference>
<dbReference type="EMBL" id="JADBGQ010000008">
    <property type="protein sequence ID" value="KAG5385204.1"/>
    <property type="molecule type" value="Genomic_DNA"/>
</dbReference>
<comment type="caution">
    <text evidence="1">The sequence shown here is derived from an EMBL/GenBank/DDBJ whole genome shotgun (WGS) entry which is preliminary data.</text>
</comment>
<sequence>MMPIVCTMEKCYKKGEAQMVVKLTGVLLLNIASSGVPIQEGAQTKTEHSWLCEEEGYSIKAASIVRRVIAIREEEEVRIQVATTTPHHLKQGITSLCKGFYKDHQPDQDSGVSRQEAVQSSLGEYHCLSLTKGVPGHFLASLSFSKMAEKSVERGRLQTGSMKREKMEVWCKDRAKSRRDLEEYLGECANLGTGCTDRTDPYGPRHPESSPVNHLSTFEVEKKTKERLASDRLERRVSCCKVKAKGDHVSSKRSGQIHGSL</sequence>
<proteinExistence type="predicted"/>
<accession>A0ABQ7LF66</accession>
<evidence type="ECO:0000313" key="2">
    <source>
        <dbReference type="Proteomes" id="UP000823674"/>
    </source>
</evidence>
<gene>
    <name evidence="1" type="primary">A09g514120.1_BraROA</name>
    <name evidence="1" type="ORF">IGI04_036674</name>
</gene>
<dbReference type="Proteomes" id="UP000823674">
    <property type="component" value="Chromosome A09"/>
</dbReference>
<evidence type="ECO:0000313" key="1">
    <source>
        <dbReference type="EMBL" id="KAG5385204.1"/>
    </source>
</evidence>
<organism evidence="1 2">
    <name type="scientific">Brassica rapa subsp. trilocularis</name>
    <dbReference type="NCBI Taxonomy" id="1813537"/>
    <lineage>
        <taxon>Eukaryota</taxon>
        <taxon>Viridiplantae</taxon>
        <taxon>Streptophyta</taxon>
        <taxon>Embryophyta</taxon>
        <taxon>Tracheophyta</taxon>
        <taxon>Spermatophyta</taxon>
        <taxon>Magnoliopsida</taxon>
        <taxon>eudicotyledons</taxon>
        <taxon>Gunneridae</taxon>
        <taxon>Pentapetalae</taxon>
        <taxon>rosids</taxon>
        <taxon>malvids</taxon>
        <taxon>Brassicales</taxon>
        <taxon>Brassicaceae</taxon>
        <taxon>Brassiceae</taxon>
        <taxon>Brassica</taxon>
    </lineage>
</organism>
<protein>
    <submittedName>
        <fullName evidence="1">Uncharacterized protein</fullName>
    </submittedName>
</protein>
<name>A0ABQ7LF66_BRACM</name>
<keyword evidence="2" id="KW-1185">Reference proteome</keyword>